<proteinExistence type="predicted"/>
<evidence type="ECO:0000313" key="3">
    <source>
        <dbReference type="Proteomes" id="UP001174909"/>
    </source>
</evidence>
<comment type="caution">
    <text evidence="2">The sequence shown here is derived from an EMBL/GenBank/DDBJ whole genome shotgun (WGS) entry which is preliminary data.</text>
</comment>
<dbReference type="InterPro" id="IPR001926">
    <property type="entry name" value="TrpB-like_PALP"/>
</dbReference>
<organism evidence="2 3">
    <name type="scientific">Geodia barretti</name>
    <name type="common">Barrett's horny sponge</name>
    <dbReference type="NCBI Taxonomy" id="519541"/>
    <lineage>
        <taxon>Eukaryota</taxon>
        <taxon>Metazoa</taxon>
        <taxon>Porifera</taxon>
        <taxon>Demospongiae</taxon>
        <taxon>Heteroscleromorpha</taxon>
        <taxon>Tetractinellida</taxon>
        <taxon>Astrophorina</taxon>
        <taxon>Geodiidae</taxon>
        <taxon>Geodia</taxon>
    </lineage>
</organism>
<dbReference type="GO" id="GO:0006534">
    <property type="term" value="P:cysteine metabolic process"/>
    <property type="evidence" value="ECO:0007669"/>
    <property type="project" value="UniProtKB-ARBA"/>
</dbReference>
<accession>A0AA35X8G5</accession>
<reference evidence="2" key="1">
    <citation type="submission" date="2023-03" db="EMBL/GenBank/DDBJ databases">
        <authorList>
            <person name="Steffen K."/>
            <person name="Cardenas P."/>
        </authorList>
    </citation>
    <scope>NUCLEOTIDE SEQUENCE</scope>
</reference>
<dbReference type="EMBL" id="CASHTH010003785">
    <property type="protein sequence ID" value="CAI8049313.1"/>
    <property type="molecule type" value="Genomic_DNA"/>
</dbReference>
<protein>
    <submittedName>
        <fullName evidence="2">Cysteine synthase B</fullName>
    </submittedName>
</protein>
<dbReference type="SUPFAM" id="SSF53686">
    <property type="entry name" value="Tryptophan synthase beta subunit-like PLP-dependent enzymes"/>
    <property type="match status" value="1"/>
</dbReference>
<evidence type="ECO:0000259" key="1">
    <source>
        <dbReference type="Pfam" id="PF00291"/>
    </source>
</evidence>
<dbReference type="Gene3D" id="3.40.50.1100">
    <property type="match status" value="2"/>
</dbReference>
<evidence type="ECO:0000313" key="2">
    <source>
        <dbReference type="EMBL" id="CAI8049313.1"/>
    </source>
</evidence>
<dbReference type="GO" id="GO:0044272">
    <property type="term" value="P:sulfur compound biosynthetic process"/>
    <property type="evidence" value="ECO:0007669"/>
    <property type="project" value="UniProtKB-ARBA"/>
</dbReference>
<dbReference type="InterPro" id="IPR050214">
    <property type="entry name" value="Cys_Synth/Cystath_Beta-Synth"/>
</dbReference>
<dbReference type="InterPro" id="IPR036052">
    <property type="entry name" value="TrpB-like_PALP_sf"/>
</dbReference>
<dbReference type="CDD" id="cd01561">
    <property type="entry name" value="CBS_like"/>
    <property type="match status" value="1"/>
</dbReference>
<feature type="domain" description="Tryptophan synthase beta chain-like PALP" evidence="1">
    <location>
        <begin position="11"/>
        <end position="271"/>
    </location>
</feature>
<dbReference type="AlphaFoldDB" id="A0AA35X8G5"/>
<dbReference type="Proteomes" id="UP001174909">
    <property type="component" value="Unassembled WGS sequence"/>
</dbReference>
<keyword evidence="3" id="KW-1185">Reference proteome</keyword>
<dbReference type="PANTHER" id="PTHR10314">
    <property type="entry name" value="CYSTATHIONINE BETA-SYNTHASE"/>
    <property type="match status" value="1"/>
</dbReference>
<sequence length="284" mass="30830">MEFIAKYPPLLAIGNTPMVKIDADLDIGDAEIHVKYEHLNPGGSIKDRPVLRMLGEAILSGELTKEKSIIDATSGNAGIAYAMIGAVLGYKVTLVMPENASEERKKRLIAHGAEIIFTDPCWATTRRCTSDQYSNPNNPQAHYDTTAEEILRQAPNITHFVGGVGTGGTISGVGRRLKEHNPDIKVISIDPPEWPGVEGLKPLSAGHIIPDTFDSSVVDEMLEIDVDASYEMSHKLSAIGLFAGQSSGAYVQGAYEIARRDRSGQIVTIFNDIGERYFSTGMWG</sequence>
<name>A0AA35X8G5_GEOBA</name>
<dbReference type="GO" id="GO:0009069">
    <property type="term" value="P:serine family amino acid metabolic process"/>
    <property type="evidence" value="ECO:0007669"/>
    <property type="project" value="UniProtKB-ARBA"/>
</dbReference>
<gene>
    <name evidence="2" type="ORF">GBAR_LOCUS27147</name>
</gene>
<dbReference type="Pfam" id="PF00291">
    <property type="entry name" value="PALP"/>
    <property type="match status" value="1"/>
</dbReference>